<dbReference type="Proteomes" id="UP000241167">
    <property type="component" value="Unassembled WGS sequence"/>
</dbReference>
<accession>A0A2P7QP69</accession>
<evidence type="ECO:0008006" key="3">
    <source>
        <dbReference type="Google" id="ProtNLM"/>
    </source>
</evidence>
<organism evidence="1 2">
    <name type="scientific">Allosphingosinicella deserti</name>
    <dbReference type="NCBI Taxonomy" id="2116704"/>
    <lineage>
        <taxon>Bacteria</taxon>
        <taxon>Pseudomonadati</taxon>
        <taxon>Pseudomonadota</taxon>
        <taxon>Alphaproteobacteria</taxon>
        <taxon>Sphingomonadales</taxon>
        <taxon>Sphingomonadaceae</taxon>
        <taxon>Allosphingosinicella</taxon>
    </lineage>
</organism>
<proteinExistence type="predicted"/>
<gene>
    <name evidence="1" type="ORF">C7I55_14345</name>
</gene>
<protein>
    <recommendedName>
        <fullName evidence="3">HTH marR-type domain-containing protein</fullName>
    </recommendedName>
</protein>
<evidence type="ECO:0000313" key="1">
    <source>
        <dbReference type="EMBL" id="PSJ39756.1"/>
    </source>
</evidence>
<comment type="caution">
    <text evidence="1">The sequence shown here is derived from an EMBL/GenBank/DDBJ whole genome shotgun (WGS) entry which is preliminary data.</text>
</comment>
<dbReference type="AlphaFoldDB" id="A0A2P7QP69"/>
<reference evidence="1 2" key="1">
    <citation type="submission" date="2018-03" db="EMBL/GenBank/DDBJ databases">
        <title>The draft genome of Sphingosinicella sp. GL-C-18.</title>
        <authorList>
            <person name="Liu L."/>
            <person name="Li L."/>
            <person name="Liang L."/>
            <person name="Zhang X."/>
            <person name="Wang T."/>
        </authorList>
    </citation>
    <scope>NUCLEOTIDE SEQUENCE [LARGE SCALE GENOMIC DNA]</scope>
    <source>
        <strain evidence="1 2">GL-C-18</strain>
    </source>
</reference>
<keyword evidence="2" id="KW-1185">Reference proteome</keyword>
<evidence type="ECO:0000313" key="2">
    <source>
        <dbReference type="Proteomes" id="UP000241167"/>
    </source>
</evidence>
<dbReference type="SUPFAM" id="SSF46785">
    <property type="entry name" value="Winged helix' DNA-binding domain"/>
    <property type="match status" value="1"/>
</dbReference>
<dbReference type="EMBL" id="PXYI01000004">
    <property type="protein sequence ID" value="PSJ39756.1"/>
    <property type="molecule type" value="Genomic_DNA"/>
</dbReference>
<sequence length="148" mass="16268">MHQRCSTIVIWLLILELFIADCKKADVSVKEASLALGGATSTALRRLLTLEQLGIINSREDPGDGRRRLVHLSDRAANTVRVYLATCQQNGLGVAHFRLRLRMAQADASPDAALAPSRAIVLEEKKPEEQLAQLLARSDSEPNRISQS</sequence>
<dbReference type="InterPro" id="IPR036388">
    <property type="entry name" value="WH-like_DNA-bd_sf"/>
</dbReference>
<dbReference type="InterPro" id="IPR036390">
    <property type="entry name" value="WH_DNA-bd_sf"/>
</dbReference>
<dbReference type="Gene3D" id="1.10.10.10">
    <property type="entry name" value="Winged helix-like DNA-binding domain superfamily/Winged helix DNA-binding domain"/>
    <property type="match status" value="1"/>
</dbReference>
<name>A0A2P7QP69_9SPHN</name>